<dbReference type="PANTHER" id="PTHR30294:SF47">
    <property type="entry name" value="INNER MEMBRANE TRANSPORT PERMEASE YHHJ"/>
    <property type="match status" value="1"/>
</dbReference>
<feature type="transmembrane region" description="Helical" evidence="6">
    <location>
        <begin position="262"/>
        <end position="285"/>
    </location>
</feature>
<evidence type="ECO:0000313" key="9">
    <source>
        <dbReference type="Proteomes" id="UP000239709"/>
    </source>
</evidence>
<dbReference type="Proteomes" id="UP000239709">
    <property type="component" value="Chromosome"/>
</dbReference>
<keyword evidence="5 6" id="KW-0472">Membrane</keyword>
<evidence type="ECO:0000256" key="3">
    <source>
        <dbReference type="ARBA" id="ARBA00022692"/>
    </source>
</evidence>
<dbReference type="OrthoDB" id="9803577at2"/>
<reference evidence="8 9" key="1">
    <citation type="submission" date="2018-03" db="EMBL/GenBank/DDBJ databases">
        <title>Genome sequencing of Ottowia sp.</title>
        <authorList>
            <person name="Kim S.-J."/>
            <person name="Heo J."/>
            <person name="Kwon S.-W."/>
        </authorList>
    </citation>
    <scope>NUCLEOTIDE SEQUENCE [LARGE SCALE GENOMIC DNA]</scope>
    <source>
        <strain evidence="8 9">KADR8-3</strain>
    </source>
</reference>
<dbReference type="AlphaFoldDB" id="A0A2S0MFZ4"/>
<evidence type="ECO:0000256" key="6">
    <source>
        <dbReference type="SAM" id="Phobius"/>
    </source>
</evidence>
<dbReference type="GO" id="GO:0140359">
    <property type="term" value="F:ABC-type transporter activity"/>
    <property type="evidence" value="ECO:0007669"/>
    <property type="project" value="InterPro"/>
</dbReference>
<organism evidence="8 9">
    <name type="scientific">Ottowia oryzae</name>
    <dbReference type="NCBI Taxonomy" id="2109914"/>
    <lineage>
        <taxon>Bacteria</taxon>
        <taxon>Pseudomonadati</taxon>
        <taxon>Pseudomonadota</taxon>
        <taxon>Betaproteobacteria</taxon>
        <taxon>Burkholderiales</taxon>
        <taxon>Comamonadaceae</taxon>
        <taxon>Ottowia</taxon>
    </lineage>
</organism>
<feature type="transmembrane region" description="Helical" evidence="6">
    <location>
        <begin position="226"/>
        <end position="250"/>
    </location>
</feature>
<evidence type="ECO:0000313" key="8">
    <source>
        <dbReference type="EMBL" id="AVO34819.1"/>
    </source>
</evidence>
<evidence type="ECO:0000256" key="4">
    <source>
        <dbReference type="ARBA" id="ARBA00022989"/>
    </source>
</evidence>
<feature type="transmembrane region" description="Helical" evidence="6">
    <location>
        <begin position="297"/>
        <end position="321"/>
    </location>
</feature>
<comment type="subcellular location">
    <subcellularLocation>
        <location evidence="1">Cell membrane</location>
        <topology evidence="1">Multi-pass membrane protein</topology>
    </subcellularLocation>
</comment>
<proteinExistence type="predicted"/>
<feature type="transmembrane region" description="Helical" evidence="6">
    <location>
        <begin position="353"/>
        <end position="373"/>
    </location>
</feature>
<dbReference type="KEGG" id="otk:C6570_11695"/>
<evidence type="ECO:0000259" key="7">
    <source>
        <dbReference type="Pfam" id="PF12698"/>
    </source>
</evidence>
<evidence type="ECO:0000256" key="1">
    <source>
        <dbReference type="ARBA" id="ARBA00004651"/>
    </source>
</evidence>
<dbReference type="PANTHER" id="PTHR30294">
    <property type="entry name" value="MEMBRANE COMPONENT OF ABC TRANSPORTER YHHJ-RELATED"/>
    <property type="match status" value="1"/>
</dbReference>
<dbReference type="InterPro" id="IPR051449">
    <property type="entry name" value="ABC-2_transporter_component"/>
</dbReference>
<dbReference type="EMBL" id="CP027666">
    <property type="protein sequence ID" value="AVO34819.1"/>
    <property type="molecule type" value="Genomic_DNA"/>
</dbReference>
<name>A0A2S0MFZ4_9BURK</name>
<gene>
    <name evidence="8" type="ORF">C6570_11695</name>
</gene>
<dbReference type="GO" id="GO:0005886">
    <property type="term" value="C:plasma membrane"/>
    <property type="evidence" value="ECO:0007669"/>
    <property type="project" value="UniProtKB-SubCell"/>
</dbReference>
<evidence type="ECO:0000256" key="5">
    <source>
        <dbReference type="ARBA" id="ARBA00023136"/>
    </source>
</evidence>
<keyword evidence="4 6" id="KW-1133">Transmembrane helix</keyword>
<evidence type="ECO:0000256" key="2">
    <source>
        <dbReference type="ARBA" id="ARBA00022475"/>
    </source>
</evidence>
<keyword evidence="3 6" id="KW-0812">Transmembrane</keyword>
<dbReference type="Gene3D" id="3.40.1710.10">
    <property type="entry name" value="abc type-2 transporter like domain"/>
    <property type="match status" value="1"/>
</dbReference>
<feature type="transmembrane region" description="Helical" evidence="6">
    <location>
        <begin position="21"/>
        <end position="41"/>
    </location>
</feature>
<dbReference type="InterPro" id="IPR013525">
    <property type="entry name" value="ABC2_TM"/>
</dbReference>
<dbReference type="Pfam" id="PF12698">
    <property type="entry name" value="ABC2_membrane_3"/>
    <property type="match status" value="1"/>
</dbReference>
<dbReference type="RefSeq" id="WP_106703369.1">
    <property type="nucleotide sequence ID" value="NZ_CP027666.1"/>
</dbReference>
<keyword evidence="2" id="KW-1003">Cell membrane</keyword>
<accession>A0A2S0MFZ4</accession>
<keyword evidence="9" id="KW-1185">Reference proteome</keyword>
<protein>
    <submittedName>
        <fullName evidence="8">ABC transporter permease</fullName>
    </submittedName>
</protein>
<feature type="domain" description="ABC-2 type transporter transmembrane" evidence="7">
    <location>
        <begin position="24"/>
        <end position="362"/>
    </location>
</feature>
<sequence length="392" mass="40814">MRSFWRAWVAEWRHLLRSPADLALLTLFPLATIAIVASIFVGGVARQLPVAVIDQDGSAFSRELASALAASPTLKVAITTPDAAAVLKALRGGQVVAALQIPPGAAQGLARAQSPVLTVYYNASFLSVGKLAESAIEGAVTATATPALLAHELNAVLPAVRRTLPTVQTSVLFNPQASFEGYLEAMVQPAVLHLVVACATVMALGRELRRGSLRGWARRQRNLPMALAGKMGPAVLLMGFWGAVWLIWLAGVRDWRPQGSIALAWLGQVLLFMATAAISALLVAGAKRVGTALSLTAIYAGSALAFSGGTLPLNGASWLAVGWSAVLPYPHYLALAMDQALGSPPALALRPGAVLLGYVLIAGGVACALMALARRPQPRPAPNTHEAAHAAP</sequence>